<dbReference type="AlphaFoldDB" id="A0A198ATN4"/>
<dbReference type="Proteomes" id="UP000078454">
    <property type="component" value="Unassembled WGS sequence"/>
</dbReference>
<name>A0A198ATN4_9BACL</name>
<comment type="caution">
    <text evidence="2">The sequence shown here is derived from an EMBL/GenBank/DDBJ whole genome shotgun (WGS) entry which is preliminary data.</text>
</comment>
<protein>
    <submittedName>
        <fullName evidence="2">Uncharacterized protein</fullName>
    </submittedName>
</protein>
<organism evidence="2 3">
    <name type="scientific">Paenibacillus oryzisoli</name>
    <dbReference type="NCBI Taxonomy" id="1850517"/>
    <lineage>
        <taxon>Bacteria</taxon>
        <taxon>Bacillati</taxon>
        <taxon>Bacillota</taxon>
        <taxon>Bacilli</taxon>
        <taxon>Bacillales</taxon>
        <taxon>Paenibacillaceae</taxon>
        <taxon>Paenibacillus</taxon>
    </lineage>
</organism>
<evidence type="ECO:0000313" key="2">
    <source>
        <dbReference type="EMBL" id="OAS24445.1"/>
    </source>
</evidence>
<dbReference type="EMBL" id="LYPB01000030">
    <property type="protein sequence ID" value="OAS24445.1"/>
    <property type="molecule type" value="Genomic_DNA"/>
</dbReference>
<reference evidence="2 3" key="1">
    <citation type="submission" date="2016-05" db="EMBL/GenBank/DDBJ databases">
        <title>Paenibacillus sp. 1ZS3-15 nov., isolated from the rhizosphere soil.</title>
        <authorList>
            <person name="Zhang X.X."/>
            <person name="Zhang J."/>
        </authorList>
    </citation>
    <scope>NUCLEOTIDE SEQUENCE [LARGE SCALE GENOMIC DNA]</scope>
    <source>
        <strain evidence="2 3">1ZS3-15</strain>
    </source>
</reference>
<feature type="compositionally biased region" description="Basic and acidic residues" evidence="1">
    <location>
        <begin position="33"/>
        <end position="56"/>
    </location>
</feature>
<keyword evidence="3" id="KW-1185">Reference proteome</keyword>
<sequence>MGKRAHGGCGLRERTAGADCGSARRGQTVGAHGGDRLRERTAGADCGSARRERTAEAHGGSARRGQTAGADFTGEGRTLGQRGEIIILAWLIAASLRNKARFLG</sequence>
<evidence type="ECO:0000256" key="1">
    <source>
        <dbReference type="SAM" id="MobiDB-lite"/>
    </source>
</evidence>
<feature type="region of interest" description="Disordered" evidence="1">
    <location>
        <begin position="1"/>
        <end position="76"/>
    </location>
</feature>
<evidence type="ECO:0000313" key="3">
    <source>
        <dbReference type="Proteomes" id="UP000078454"/>
    </source>
</evidence>
<accession>A0A198ATN4</accession>
<gene>
    <name evidence="2" type="ORF">A8708_08940</name>
</gene>
<proteinExistence type="predicted"/>